<evidence type="ECO:0000313" key="12">
    <source>
        <dbReference type="Proteomes" id="UP000005234"/>
    </source>
</evidence>
<keyword evidence="4" id="KW-0479">Metal-binding</keyword>
<keyword evidence="6" id="KW-0862">Zinc</keyword>
<keyword evidence="5" id="KW-0378">Hydrolase</keyword>
<evidence type="ECO:0000259" key="9">
    <source>
        <dbReference type="Pfam" id="PF01431"/>
    </source>
</evidence>
<dbReference type="PROSITE" id="PS51885">
    <property type="entry name" value="NEPRILYSIN"/>
    <property type="match status" value="1"/>
</dbReference>
<dbReference type="InterPro" id="IPR018497">
    <property type="entry name" value="Peptidase_M13_C"/>
</dbReference>
<reference evidence="11" key="1">
    <citation type="submission" date="2012-02" db="EMBL/GenBank/DDBJ databases">
        <title>The complete genome of Frateuria aurantia DSM 6220.</title>
        <authorList>
            <consortium name="US DOE Joint Genome Institute (JGI-PGF)"/>
            <person name="Lucas S."/>
            <person name="Copeland A."/>
            <person name="Lapidus A."/>
            <person name="Glavina del Rio T."/>
            <person name="Dalin E."/>
            <person name="Tice H."/>
            <person name="Bruce D."/>
            <person name="Goodwin L."/>
            <person name="Pitluck S."/>
            <person name="Peters L."/>
            <person name="Ovchinnikova G."/>
            <person name="Teshima H."/>
            <person name="Kyrpides N."/>
            <person name="Mavromatis K."/>
            <person name="Ivanova N."/>
            <person name="Brettin T."/>
            <person name="Detter J.C."/>
            <person name="Han C."/>
            <person name="Larimer F."/>
            <person name="Land M."/>
            <person name="Hauser L."/>
            <person name="Markowitz V."/>
            <person name="Cheng J.-F."/>
            <person name="Hugenholtz P."/>
            <person name="Woyke T."/>
            <person name="Wu D."/>
            <person name="Brambilla E."/>
            <person name="Klenk H.-P."/>
            <person name="Eisen J.A."/>
        </authorList>
    </citation>
    <scope>NUCLEOTIDE SEQUENCE</scope>
    <source>
        <strain evidence="11">DSM 6220</strain>
    </source>
</reference>
<organism evidence="11 12">
    <name type="scientific">Frateuria aurantia (strain ATCC 33424 / DSM 6220 / KCTC 2777 / LMG 1558 / NBRC 3245 / NCIMB 13370)</name>
    <name type="common">Acetobacter aurantius</name>
    <dbReference type="NCBI Taxonomy" id="767434"/>
    <lineage>
        <taxon>Bacteria</taxon>
        <taxon>Pseudomonadati</taxon>
        <taxon>Pseudomonadota</taxon>
        <taxon>Gammaproteobacteria</taxon>
        <taxon>Lysobacterales</taxon>
        <taxon>Rhodanobacteraceae</taxon>
        <taxon>Frateuria</taxon>
    </lineage>
</organism>
<dbReference type="Gene3D" id="3.40.390.10">
    <property type="entry name" value="Collagenase (Catalytic Domain)"/>
    <property type="match status" value="1"/>
</dbReference>
<proteinExistence type="inferred from homology"/>
<dbReference type="InterPro" id="IPR024079">
    <property type="entry name" value="MetalloPept_cat_dom_sf"/>
</dbReference>
<evidence type="ECO:0000256" key="6">
    <source>
        <dbReference type="ARBA" id="ARBA00022833"/>
    </source>
</evidence>
<dbReference type="Proteomes" id="UP000005234">
    <property type="component" value="Chromosome"/>
</dbReference>
<evidence type="ECO:0000259" key="10">
    <source>
        <dbReference type="Pfam" id="PF05649"/>
    </source>
</evidence>
<dbReference type="HOGENOM" id="CLU_006187_7_2_6"/>
<dbReference type="InterPro" id="IPR008753">
    <property type="entry name" value="Peptidase_M13_N"/>
</dbReference>
<name>H8L6Q8_FRAAD</name>
<dbReference type="InterPro" id="IPR000718">
    <property type="entry name" value="Peptidase_M13"/>
</dbReference>
<dbReference type="EMBL" id="CP003350">
    <property type="protein sequence ID" value="AFC86874.1"/>
    <property type="molecule type" value="Genomic_DNA"/>
</dbReference>
<dbReference type="RefSeq" id="WP_014403877.1">
    <property type="nucleotide sequence ID" value="NC_017033.1"/>
</dbReference>
<dbReference type="SUPFAM" id="SSF55486">
    <property type="entry name" value="Metalloproteases ('zincins'), catalytic domain"/>
    <property type="match status" value="1"/>
</dbReference>
<keyword evidence="7" id="KW-0482">Metalloprotease</keyword>
<accession>H8L6Q8</accession>
<protein>
    <submittedName>
        <fullName evidence="11">Putative metalloendopeptidase</fullName>
    </submittedName>
</protein>
<dbReference type="GO" id="GO:0046872">
    <property type="term" value="F:metal ion binding"/>
    <property type="evidence" value="ECO:0007669"/>
    <property type="project" value="UniProtKB-KW"/>
</dbReference>
<dbReference type="GO" id="GO:0004222">
    <property type="term" value="F:metalloendopeptidase activity"/>
    <property type="evidence" value="ECO:0007669"/>
    <property type="project" value="InterPro"/>
</dbReference>
<feature type="signal peptide" evidence="8">
    <location>
        <begin position="1"/>
        <end position="23"/>
    </location>
</feature>
<dbReference type="PANTHER" id="PTHR11733:SF167">
    <property type="entry name" value="FI17812P1-RELATED"/>
    <property type="match status" value="1"/>
</dbReference>
<dbReference type="Pfam" id="PF05649">
    <property type="entry name" value="Peptidase_M13_N"/>
    <property type="match status" value="1"/>
</dbReference>
<evidence type="ECO:0000256" key="8">
    <source>
        <dbReference type="SAM" id="SignalP"/>
    </source>
</evidence>
<feature type="chain" id="PRO_5003615000" evidence="8">
    <location>
        <begin position="24"/>
        <end position="717"/>
    </location>
</feature>
<gene>
    <name evidence="11" type="ordered locus">Fraau_2515</name>
</gene>
<evidence type="ECO:0000256" key="7">
    <source>
        <dbReference type="ARBA" id="ARBA00023049"/>
    </source>
</evidence>
<comment type="cofactor">
    <cofactor evidence="1">
        <name>Zn(2+)</name>
        <dbReference type="ChEBI" id="CHEBI:29105"/>
    </cofactor>
</comment>
<dbReference type="KEGG" id="fau:Fraau_2515"/>
<dbReference type="GO" id="GO:0016485">
    <property type="term" value="P:protein processing"/>
    <property type="evidence" value="ECO:0007669"/>
    <property type="project" value="TreeGrafter"/>
</dbReference>
<comment type="similarity">
    <text evidence="2">Belongs to the peptidase M13 family.</text>
</comment>
<evidence type="ECO:0000256" key="1">
    <source>
        <dbReference type="ARBA" id="ARBA00001947"/>
    </source>
</evidence>
<feature type="domain" description="Peptidase M13 C-terminal" evidence="9">
    <location>
        <begin position="507"/>
        <end position="714"/>
    </location>
</feature>
<evidence type="ECO:0000256" key="3">
    <source>
        <dbReference type="ARBA" id="ARBA00022670"/>
    </source>
</evidence>
<dbReference type="PRINTS" id="PR00786">
    <property type="entry name" value="NEPRILYSIN"/>
</dbReference>
<keyword evidence="3" id="KW-0645">Protease</keyword>
<keyword evidence="12" id="KW-1185">Reference proteome</keyword>
<evidence type="ECO:0000256" key="2">
    <source>
        <dbReference type="ARBA" id="ARBA00007357"/>
    </source>
</evidence>
<dbReference type="OrthoDB" id="9775677at2"/>
<keyword evidence="8" id="KW-0732">Signal</keyword>
<dbReference type="CDD" id="cd08662">
    <property type="entry name" value="M13"/>
    <property type="match status" value="1"/>
</dbReference>
<dbReference type="GO" id="GO:0005886">
    <property type="term" value="C:plasma membrane"/>
    <property type="evidence" value="ECO:0007669"/>
    <property type="project" value="TreeGrafter"/>
</dbReference>
<dbReference type="PROSITE" id="PS51257">
    <property type="entry name" value="PROKAR_LIPOPROTEIN"/>
    <property type="match status" value="1"/>
</dbReference>
<dbReference type="PANTHER" id="PTHR11733">
    <property type="entry name" value="ZINC METALLOPROTEASE FAMILY M13 NEPRILYSIN-RELATED"/>
    <property type="match status" value="1"/>
</dbReference>
<dbReference type="InterPro" id="IPR042089">
    <property type="entry name" value="Peptidase_M13_dom_2"/>
</dbReference>
<dbReference type="eggNOG" id="COG3590">
    <property type="taxonomic scope" value="Bacteria"/>
</dbReference>
<dbReference type="STRING" id="767434.Fraau_2515"/>
<evidence type="ECO:0000256" key="4">
    <source>
        <dbReference type="ARBA" id="ARBA00022723"/>
    </source>
</evidence>
<dbReference type="Pfam" id="PF01431">
    <property type="entry name" value="Peptidase_M13"/>
    <property type="match status" value="1"/>
</dbReference>
<sequence>MTKTYLKPLTLAVSACLALSACSQPDSNDHQAPVASGSVAGARSAAAPVSSSAVPATATSSASVFNIQDLDTSANACSDFNTFVNAKWVAANPIPADRSRWGAFDQLAENALNTQHDILNDAAKNAGQAKSGSIEQKLGWLYQAGMDESAIDKAGFDPIKPQLAKIAALKDSKELVDWLDDSYANGDGYVFSFGSGTDFKDARKTIAFAFQDGLGLPTNQYYTDPKHADERKAYQAYVAKTLELTGVPAAQAAKQAEQVLALETALAKVSLSPEQMRDLDNEYHFVSFKQADAITPHFSWEKFFAAQGVAQGEGFSLSQPKFFAGFDHLLTTTPIDAWKAYLSFHTIDSASPYLAKNFQDNRFDFYGKTLSGQPQQQDRWKRVVHAVNGAMGEALGQLFVARTFTPEAKQRAEDLVNNVRDALKNRIENLDWMTPETKAKAIDKWNKFLPKIGYPDHWRDWSGLAIKPGDFYGDIEAAGKFNYQHDLAKIGKPTDRSDWMMTPQTVNAYYDPSTNTINFPAAILQPPFFYAKGDDAINYGGIGAVIGHESSHGFDDQGSQFDGEGNRANWWSKADATQFKARTAKLVQQFDAYTPIKDKPDLHVNGNLTLGENIADLGGLNVAYDALQTALKKNPKEADTKIDGYTEDQRFFLNWARVWRGNVREKQAILYLNVDPHAPAALRAIAAPSNMPAFAQAFQCKAGDAMVRGQDKQVKIW</sequence>
<dbReference type="AlphaFoldDB" id="H8L6Q8"/>
<evidence type="ECO:0000256" key="5">
    <source>
        <dbReference type="ARBA" id="ARBA00022801"/>
    </source>
</evidence>
<dbReference type="Gene3D" id="1.10.1380.10">
    <property type="entry name" value="Neutral endopeptidase , domain2"/>
    <property type="match status" value="1"/>
</dbReference>
<feature type="domain" description="Peptidase M13 N-terminal" evidence="10">
    <location>
        <begin position="77"/>
        <end position="455"/>
    </location>
</feature>
<evidence type="ECO:0000313" key="11">
    <source>
        <dbReference type="EMBL" id="AFC86874.1"/>
    </source>
</evidence>